<organism evidence="1 2">
    <name type="scientific">Nostocoides jenkinsii Ben 74</name>
    <dbReference type="NCBI Taxonomy" id="1193518"/>
    <lineage>
        <taxon>Bacteria</taxon>
        <taxon>Bacillati</taxon>
        <taxon>Actinomycetota</taxon>
        <taxon>Actinomycetes</taxon>
        <taxon>Micrococcales</taxon>
        <taxon>Intrasporangiaceae</taxon>
        <taxon>Nostocoides</taxon>
    </lineage>
</organism>
<evidence type="ECO:0000313" key="2">
    <source>
        <dbReference type="Proteomes" id="UP000035720"/>
    </source>
</evidence>
<dbReference type="RefSeq" id="WP_048544076.1">
    <property type="nucleotide sequence ID" value="NZ_HF571038.1"/>
</dbReference>
<protein>
    <submittedName>
        <fullName evidence="1">Uncharacterized protein</fullName>
    </submittedName>
</protein>
<keyword evidence="2" id="KW-1185">Reference proteome</keyword>
<dbReference type="STRING" id="1193518.BN13_80004"/>
<proteinExistence type="predicted"/>
<dbReference type="OrthoDB" id="5146710at2"/>
<dbReference type="Proteomes" id="UP000035720">
    <property type="component" value="Unassembled WGS sequence"/>
</dbReference>
<name>A0A077MF39_9MICO</name>
<sequence length="310" mass="33525">MTLCRPIESWTNALTAMIVGDAAAKLAASAPADSGYVVVLPVFRWVQAAVNVGRKDRGPSGERLPMPLRVGYTDGPVQFVTTSRRQAVHGVGLGLTVDQVVIVDPRQQDVGAWFFTSCHESTQETLGGLVEAGERARWEALMQAEPLALAAVKHAEYALSCSVFGDRTSRHLVDAESLLAISHALVFGVCDDDKTVRGLSSAERIIEKSLRPGCFRGVDPLRYLWKNLVRDADPLLRAKVDDPRLGSLVRRVSRDIGSVDPQAVHSAIQEMTDRHSIPSVNAVRLALTTGSIPEAETVPFRDVDVLGVSA</sequence>
<dbReference type="EMBL" id="CAJC01000194">
    <property type="protein sequence ID" value="CCI54635.1"/>
    <property type="molecule type" value="Genomic_DNA"/>
</dbReference>
<reference evidence="1 2" key="1">
    <citation type="journal article" date="2013" name="ISME J.">
        <title>A metabolic model for members of the genus Tetrasphaera involved in enhanced biological phosphorus removal.</title>
        <authorList>
            <person name="Kristiansen R."/>
            <person name="Nguyen H.T.T."/>
            <person name="Saunders A.M."/>
            <person name="Nielsen J.L."/>
            <person name="Wimmer R."/>
            <person name="Le V.Q."/>
            <person name="McIlroy S.J."/>
            <person name="Petrovski S."/>
            <person name="Seviour R.J."/>
            <person name="Calteau A."/>
            <person name="Nielsen K.L."/>
            <person name="Nielsen P.H."/>
        </authorList>
    </citation>
    <scope>NUCLEOTIDE SEQUENCE [LARGE SCALE GENOMIC DNA]</scope>
    <source>
        <strain evidence="1 2">Ben 74</strain>
    </source>
</reference>
<evidence type="ECO:0000313" key="1">
    <source>
        <dbReference type="EMBL" id="CCI54635.1"/>
    </source>
</evidence>
<accession>A0A077MF39</accession>
<gene>
    <name evidence="1" type="ORF">BN13_80004</name>
</gene>
<comment type="caution">
    <text evidence="1">The sequence shown here is derived from an EMBL/GenBank/DDBJ whole genome shotgun (WGS) entry which is preliminary data.</text>
</comment>
<dbReference type="AlphaFoldDB" id="A0A077MF39"/>